<protein>
    <submittedName>
        <fullName evidence="15">TonB-dependent receptor</fullName>
    </submittedName>
</protein>
<keyword evidence="9 10" id="KW-0998">Cell outer membrane</keyword>
<dbReference type="PANTHER" id="PTHR32552:SF90">
    <property type="entry name" value="METAL-PSEUDOPALINE RECEPTOR CNTO"/>
    <property type="match status" value="1"/>
</dbReference>
<evidence type="ECO:0000259" key="13">
    <source>
        <dbReference type="Pfam" id="PF00593"/>
    </source>
</evidence>
<evidence type="ECO:0000256" key="1">
    <source>
        <dbReference type="ARBA" id="ARBA00004571"/>
    </source>
</evidence>
<feature type="signal peptide" evidence="12">
    <location>
        <begin position="1"/>
        <end position="28"/>
    </location>
</feature>
<evidence type="ECO:0000256" key="10">
    <source>
        <dbReference type="PROSITE-ProRule" id="PRU01360"/>
    </source>
</evidence>
<evidence type="ECO:0000259" key="14">
    <source>
        <dbReference type="Pfam" id="PF07715"/>
    </source>
</evidence>
<dbReference type="GO" id="GO:0009279">
    <property type="term" value="C:cell outer membrane"/>
    <property type="evidence" value="ECO:0007669"/>
    <property type="project" value="UniProtKB-SubCell"/>
</dbReference>
<reference evidence="15 16" key="1">
    <citation type="submission" date="2015-08" db="EMBL/GenBank/DDBJ databases">
        <title>Draft Genome Sequence of Pseudoalteromonas porphyrae UCD-SED14.</title>
        <authorList>
            <person name="Coil D.A."/>
            <person name="Jospin G."/>
            <person name="Lee R.D."/>
            <person name="Eisen J.A."/>
        </authorList>
    </citation>
    <scope>NUCLEOTIDE SEQUENCE [LARGE SCALE GENOMIC DNA]</scope>
    <source>
        <strain evidence="15 16">UCD-SED14</strain>
    </source>
</reference>
<dbReference type="SUPFAM" id="SSF56935">
    <property type="entry name" value="Porins"/>
    <property type="match status" value="1"/>
</dbReference>
<comment type="subcellular location">
    <subcellularLocation>
        <location evidence="1 10">Cell outer membrane</location>
        <topology evidence="1 10">Multi-pass membrane protein</topology>
    </subcellularLocation>
</comment>
<evidence type="ECO:0000256" key="3">
    <source>
        <dbReference type="ARBA" id="ARBA00022448"/>
    </source>
</evidence>
<dbReference type="Proteomes" id="UP000037848">
    <property type="component" value="Unassembled WGS sequence"/>
</dbReference>
<evidence type="ECO:0000256" key="12">
    <source>
        <dbReference type="SAM" id="SignalP"/>
    </source>
</evidence>
<dbReference type="InterPro" id="IPR036942">
    <property type="entry name" value="Beta-barrel_TonB_sf"/>
</dbReference>
<dbReference type="GO" id="GO:0038023">
    <property type="term" value="F:signaling receptor activity"/>
    <property type="evidence" value="ECO:0007669"/>
    <property type="project" value="InterPro"/>
</dbReference>
<dbReference type="InterPro" id="IPR039426">
    <property type="entry name" value="TonB-dep_rcpt-like"/>
</dbReference>
<name>A0A0N1EPZ2_9GAMM</name>
<keyword evidence="12" id="KW-0732">Signal</keyword>
<dbReference type="PATRIC" id="fig|187330.3.peg.19"/>
<keyword evidence="7 10" id="KW-0472">Membrane</keyword>
<keyword evidence="3 10" id="KW-0813">Transport</keyword>
<dbReference type="PROSITE" id="PS52016">
    <property type="entry name" value="TONB_DEPENDENT_REC_3"/>
    <property type="match status" value="1"/>
</dbReference>
<evidence type="ECO:0000256" key="2">
    <source>
        <dbReference type="ARBA" id="ARBA00009810"/>
    </source>
</evidence>
<feature type="domain" description="TonB-dependent receptor-like beta-barrel" evidence="13">
    <location>
        <begin position="234"/>
        <end position="681"/>
    </location>
</feature>
<dbReference type="Pfam" id="PF00593">
    <property type="entry name" value="TonB_dep_Rec_b-barrel"/>
    <property type="match status" value="1"/>
</dbReference>
<evidence type="ECO:0000256" key="5">
    <source>
        <dbReference type="ARBA" id="ARBA00022692"/>
    </source>
</evidence>
<dbReference type="NCBIfam" id="TIGR01783">
    <property type="entry name" value="TonB-siderophor"/>
    <property type="match status" value="1"/>
</dbReference>
<dbReference type="PANTHER" id="PTHR32552">
    <property type="entry name" value="FERRICHROME IRON RECEPTOR-RELATED"/>
    <property type="match status" value="1"/>
</dbReference>
<proteinExistence type="inferred from homology"/>
<dbReference type="Pfam" id="PF07715">
    <property type="entry name" value="Plug"/>
    <property type="match status" value="1"/>
</dbReference>
<feature type="domain" description="TonB-dependent receptor plug" evidence="14">
    <location>
        <begin position="52"/>
        <end position="155"/>
    </location>
</feature>
<dbReference type="FunFam" id="2.40.170.20:FF:000005">
    <property type="entry name" value="TonB-dependent siderophore receptor"/>
    <property type="match status" value="1"/>
</dbReference>
<evidence type="ECO:0000256" key="11">
    <source>
        <dbReference type="RuleBase" id="RU003357"/>
    </source>
</evidence>
<dbReference type="InterPro" id="IPR010105">
    <property type="entry name" value="TonB_sidphr_rcpt"/>
</dbReference>
<evidence type="ECO:0000256" key="6">
    <source>
        <dbReference type="ARBA" id="ARBA00023077"/>
    </source>
</evidence>
<dbReference type="EMBL" id="LHPH01000001">
    <property type="protein sequence ID" value="KPH65384.1"/>
    <property type="molecule type" value="Genomic_DNA"/>
</dbReference>
<gene>
    <name evidence="15" type="ORF">ADS77_00095</name>
</gene>
<comment type="caution">
    <text evidence="15">The sequence shown here is derived from an EMBL/GenBank/DDBJ whole genome shotgun (WGS) entry which is preliminary data.</text>
</comment>
<feature type="chain" id="PRO_5005870516" evidence="12">
    <location>
        <begin position="29"/>
        <end position="712"/>
    </location>
</feature>
<dbReference type="GO" id="GO:0015891">
    <property type="term" value="P:siderophore transport"/>
    <property type="evidence" value="ECO:0007669"/>
    <property type="project" value="InterPro"/>
</dbReference>
<keyword evidence="5 10" id="KW-0812">Transmembrane</keyword>
<dbReference type="STRING" id="187330.AMS58_06290"/>
<evidence type="ECO:0000313" key="16">
    <source>
        <dbReference type="Proteomes" id="UP000037848"/>
    </source>
</evidence>
<sequence>MHFSLRSFQLCSIHLGVALSLCSTAAYAKKDESLEIIEVTAKRQAYRGNFDVLETPEAISEINQQLIENTGVAGLTEALDLSASVSRQNSLGGLWDSFAIRGFFGDENVPSGYLVNGFNAGRGFSGPRDLSGIERVEILKGPKAALYGRGEPGGTINLVTKKPTFEQQGKIALEVGSRDKRRLEADYSGGLTEQAAARVIGYYETGDSFRDTIEINKKGVMASVYFEQSDRSVWQYELEAARQEIPFDRGILAIGGNFDMMPIERFLGEPGDGATVTEVLGHQLQWQYEFSNDWYLNSGLSYRSTRLTGTSSDAEVSPARQKLYYNGRTLTRQRRQRDYDTDQFVIRSEVSGQFDTGSIAHELIVGIDYDLFDYDRDYRVYRSPALSTNPTNEQLHAIDIHQPLYGQHALPTPVPAIVRVQKQFATGLYLQDQMRLTDNLHVRLGGRIDRLKQTLDDKITNFDAEQSETHFSPQAGVVYQLSDSWSLYSSYGEGYRLNFGTDASGQGFKPNETKSAEIGTKFNLLDNNLGVTFAYFDSTQKNIIVADAANPGFHTAIGQASSKGFEFDVTGQLPGDIDMWFSYAYIDAQVDKDAKDTGLGVALKRGDELLNIPKNSASLQISKQFSVADRALTVGVGANYVDERLGQRGSDFYLPSYTVANMFAKYDLTQQFEVKLQVHNLFDRKYFPNSYTQIWVQPGEPRSVDLALSYKF</sequence>
<evidence type="ECO:0000313" key="15">
    <source>
        <dbReference type="EMBL" id="KPH65384.1"/>
    </source>
</evidence>
<organism evidence="15 16">
    <name type="scientific">Pseudoalteromonas porphyrae</name>
    <dbReference type="NCBI Taxonomy" id="187330"/>
    <lineage>
        <taxon>Bacteria</taxon>
        <taxon>Pseudomonadati</taxon>
        <taxon>Pseudomonadota</taxon>
        <taxon>Gammaproteobacteria</taxon>
        <taxon>Alteromonadales</taxon>
        <taxon>Pseudoalteromonadaceae</taxon>
        <taxon>Pseudoalteromonas</taxon>
    </lineage>
</organism>
<evidence type="ECO:0000256" key="7">
    <source>
        <dbReference type="ARBA" id="ARBA00023136"/>
    </source>
</evidence>
<evidence type="ECO:0000256" key="4">
    <source>
        <dbReference type="ARBA" id="ARBA00022452"/>
    </source>
</evidence>
<dbReference type="InterPro" id="IPR012910">
    <property type="entry name" value="Plug_dom"/>
</dbReference>
<dbReference type="GO" id="GO:0015344">
    <property type="term" value="F:siderophore uptake transmembrane transporter activity"/>
    <property type="evidence" value="ECO:0007669"/>
    <property type="project" value="TreeGrafter"/>
</dbReference>
<dbReference type="InterPro" id="IPR000531">
    <property type="entry name" value="Beta-barrel_TonB"/>
</dbReference>
<keyword evidence="16" id="KW-1185">Reference proteome</keyword>
<keyword evidence="6 11" id="KW-0798">TonB box</keyword>
<keyword evidence="8 15" id="KW-0675">Receptor</keyword>
<evidence type="ECO:0000256" key="8">
    <source>
        <dbReference type="ARBA" id="ARBA00023170"/>
    </source>
</evidence>
<evidence type="ECO:0000256" key="9">
    <source>
        <dbReference type="ARBA" id="ARBA00023237"/>
    </source>
</evidence>
<dbReference type="Gene3D" id="2.170.130.10">
    <property type="entry name" value="TonB-dependent receptor, plug domain"/>
    <property type="match status" value="1"/>
</dbReference>
<dbReference type="AlphaFoldDB" id="A0A0N1EPZ2"/>
<dbReference type="CDD" id="cd01347">
    <property type="entry name" value="ligand_gated_channel"/>
    <property type="match status" value="1"/>
</dbReference>
<comment type="similarity">
    <text evidence="2 10 11">Belongs to the TonB-dependent receptor family.</text>
</comment>
<dbReference type="RefSeq" id="WP_054452197.1">
    <property type="nucleotide sequence ID" value="NZ_LHPH01000001.1"/>
</dbReference>
<accession>A0A0N1EPZ2</accession>
<dbReference type="InterPro" id="IPR037066">
    <property type="entry name" value="Plug_dom_sf"/>
</dbReference>
<keyword evidence="4 10" id="KW-1134">Transmembrane beta strand</keyword>
<dbReference type="OrthoDB" id="127311at2"/>
<dbReference type="Gene3D" id="2.40.170.20">
    <property type="entry name" value="TonB-dependent receptor, beta-barrel domain"/>
    <property type="match status" value="1"/>
</dbReference>